<feature type="transmembrane region" description="Helical" evidence="1">
    <location>
        <begin position="305"/>
        <end position="323"/>
    </location>
</feature>
<gene>
    <name evidence="3" type="ORF">Hfx1149_08095</name>
</gene>
<dbReference type="PANTHER" id="PTHR23526">
    <property type="entry name" value="INTEGRAL MEMBRANE TRANSPORT PROTEIN-RELATED"/>
    <property type="match status" value="1"/>
</dbReference>
<feature type="domain" description="Major facilitator superfamily (MFS) profile" evidence="2">
    <location>
        <begin position="56"/>
        <end position="454"/>
    </location>
</feature>
<evidence type="ECO:0000256" key="1">
    <source>
        <dbReference type="SAM" id="Phobius"/>
    </source>
</evidence>
<feature type="transmembrane region" description="Helical" evidence="1">
    <location>
        <begin position="271"/>
        <end position="293"/>
    </location>
</feature>
<dbReference type="AlphaFoldDB" id="A0A643K4I5"/>
<dbReference type="GO" id="GO:0022857">
    <property type="term" value="F:transmembrane transporter activity"/>
    <property type="evidence" value="ECO:0007669"/>
    <property type="project" value="InterPro"/>
</dbReference>
<keyword evidence="1" id="KW-0472">Membrane</keyword>
<dbReference type="InterPro" id="IPR052528">
    <property type="entry name" value="Sugar_transport-like"/>
</dbReference>
<comment type="caution">
    <text evidence="3">The sequence shown here is derived from an EMBL/GenBank/DDBJ whole genome shotgun (WGS) entry which is preliminary data.</text>
</comment>
<feature type="transmembrane region" description="Helical" evidence="1">
    <location>
        <begin position="123"/>
        <end position="142"/>
    </location>
</feature>
<reference evidence="3" key="1">
    <citation type="submission" date="2019-09" db="EMBL/GenBank/DDBJ databases">
        <title>Genomic analysis of Haloferax sp. CBA1149.</title>
        <authorList>
            <person name="Roh S.W."/>
        </authorList>
    </citation>
    <scope>NUCLEOTIDE SEQUENCE</scope>
    <source>
        <strain evidence="3">CBA1149</strain>
    </source>
</reference>
<dbReference type="Gene3D" id="1.20.1250.20">
    <property type="entry name" value="MFS general substrate transporter like domains"/>
    <property type="match status" value="2"/>
</dbReference>
<sequence>MNLSESVYVVLLSHRCDRCSLSPWNRLIGRVTRLAVKQSCIYDYFVGACVTTPSLRSRVLVAFAAITRFGSGVLMGTGLAYFIGASGGSTFAVGMVQTAYWFGLMLFAPLWGAIADVTGRQRGVLVATGVGATLAAGALVVFDPGPWGAIGLRGIYAAFAAGFPPVMLTIASSLGGTEKRGRELGFYNSARAAGFTGGQLAAGFVVGIFLPADLYIFIVVTSLASTLAVARLGGTTERKSVNPNSILTELRGRLIPAREDRAHLRTNGLRWLYVALALRNVTVLGVMALMPVYLPQRLGVTELQMGALLALNHGLQVGFNYLFGHVADTAGRKVLITTGMAGSAAFTLVAAASSLPGSLVGRLAISAFGFVLLAASFSAMTTGSLAFIGDVAPKSRASELMGLQSTAKGVGGVLGPTLVGALAALVGVATAFAIASVLAGVAAVLVTMLLVESFDGSGTVRTVTSDD</sequence>
<dbReference type="InterPro" id="IPR020846">
    <property type="entry name" value="MFS_dom"/>
</dbReference>
<evidence type="ECO:0000259" key="2">
    <source>
        <dbReference type="PROSITE" id="PS50850"/>
    </source>
</evidence>
<feature type="transmembrane region" description="Helical" evidence="1">
    <location>
        <begin position="367"/>
        <end position="388"/>
    </location>
</feature>
<organism evidence="3">
    <name type="scientific">Haloferax sp. CBA1149</name>
    <dbReference type="NCBI Taxonomy" id="2650753"/>
    <lineage>
        <taxon>Archaea</taxon>
        <taxon>Methanobacteriati</taxon>
        <taxon>Methanobacteriota</taxon>
        <taxon>Stenosarchaea group</taxon>
        <taxon>Halobacteria</taxon>
        <taxon>Halobacteriales</taxon>
        <taxon>Haloferacaceae</taxon>
        <taxon>Haloferax</taxon>
    </lineage>
</organism>
<dbReference type="Pfam" id="PF07690">
    <property type="entry name" value="MFS_1"/>
    <property type="match status" value="1"/>
</dbReference>
<dbReference type="PROSITE" id="PS50850">
    <property type="entry name" value="MFS"/>
    <property type="match status" value="1"/>
</dbReference>
<feature type="transmembrane region" description="Helical" evidence="1">
    <location>
        <begin position="214"/>
        <end position="233"/>
    </location>
</feature>
<feature type="transmembrane region" description="Helical" evidence="1">
    <location>
        <begin position="432"/>
        <end position="451"/>
    </location>
</feature>
<protein>
    <submittedName>
        <fullName evidence="3">MFS transporter</fullName>
    </submittedName>
</protein>
<accession>A0A643K4I5</accession>
<feature type="transmembrane region" description="Helical" evidence="1">
    <location>
        <begin position="154"/>
        <end position="174"/>
    </location>
</feature>
<keyword evidence="1" id="KW-1133">Transmembrane helix</keyword>
<evidence type="ECO:0000313" key="3">
    <source>
        <dbReference type="EMBL" id="KAB1187995.1"/>
    </source>
</evidence>
<keyword evidence="1" id="KW-0812">Transmembrane</keyword>
<proteinExistence type="predicted"/>
<dbReference type="EMBL" id="VZUS01000001">
    <property type="protein sequence ID" value="KAB1187995.1"/>
    <property type="molecule type" value="Genomic_DNA"/>
</dbReference>
<feature type="transmembrane region" description="Helical" evidence="1">
    <location>
        <begin position="409"/>
        <end position="426"/>
    </location>
</feature>
<dbReference type="InterPro" id="IPR036259">
    <property type="entry name" value="MFS_trans_sf"/>
</dbReference>
<name>A0A643K4I5_9EURY</name>
<dbReference type="PANTHER" id="PTHR23526:SF4">
    <property type="entry name" value="INTEGRAL MEMBRANE TRANSPORT PROTEIN"/>
    <property type="match status" value="1"/>
</dbReference>
<dbReference type="InterPro" id="IPR011701">
    <property type="entry name" value="MFS"/>
</dbReference>
<feature type="transmembrane region" description="Helical" evidence="1">
    <location>
        <begin position="186"/>
        <end position="208"/>
    </location>
</feature>
<feature type="transmembrane region" description="Helical" evidence="1">
    <location>
        <begin position="335"/>
        <end position="355"/>
    </location>
</feature>
<feature type="transmembrane region" description="Helical" evidence="1">
    <location>
        <begin position="60"/>
        <end position="83"/>
    </location>
</feature>
<feature type="transmembrane region" description="Helical" evidence="1">
    <location>
        <begin position="89"/>
        <end position="111"/>
    </location>
</feature>
<dbReference type="SUPFAM" id="SSF103473">
    <property type="entry name" value="MFS general substrate transporter"/>
    <property type="match status" value="1"/>
</dbReference>